<dbReference type="EC" id="3.1.4.-" evidence="4"/>
<dbReference type="GO" id="GO:0005524">
    <property type="term" value="F:ATP binding"/>
    <property type="evidence" value="ECO:0007669"/>
    <property type="project" value="InterPro"/>
</dbReference>
<proteinExistence type="inferred from homology"/>
<gene>
    <name evidence="8" type="ORF">HK097_010317</name>
</gene>
<feature type="active site" description="Proton donor" evidence="1">
    <location>
        <position position="2005"/>
    </location>
</feature>
<dbReference type="SUPFAM" id="SSF52540">
    <property type="entry name" value="P-loop containing nucleoside triphosphate hydrolases"/>
    <property type="match status" value="1"/>
</dbReference>
<dbReference type="InterPro" id="IPR023174">
    <property type="entry name" value="PDEase_CS"/>
</dbReference>
<name>A0AAD5SFQ1_9FUNG</name>
<dbReference type="EMBL" id="JADGJD010000755">
    <property type="protein sequence ID" value="KAJ3048670.1"/>
    <property type="molecule type" value="Genomic_DNA"/>
</dbReference>
<feature type="binding site" evidence="2">
    <location>
        <begin position="2005"/>
        <end position="2009"/>
    </location>
    <ligand>
        <name>AMP</name>
        <dbReference type="ChEBI" id="CHEBI:456215"/>
    </ligand>
</feature>
<dbReference type="SUPFAM" id="SSF109604">
    <property type="entry name" value="HD-domain/PDEase-like"/>
    <property type="match status" value="1"/>
</dbReference>
<dbReference type="CDD" id="cd14014">
    <property type="entry name" value="STKc_PknB_like"/>
    <property type="match status" value="1"/>
</dbReference>
<feature type="compositionally biased region" description="Low complexity" evidence="5">
    <location>
        <begin position="1893"/>
        <end position="1915"/>
    </location>
</feature>
<dbReference type="InterPro" id="IPR041664">
    <property type="entry name" value="AAA_16"/>
</dbReference>
<dbReference type="InterPro" id="IPR053159">
    <property type="entry name" value="Hybrid_Histidine_Kinase"/>
</dbReference>
<evidence type="ECO:0000256" key="3">
    <source>
        <dbReference type="PIRSR" id="PIRSR623088-3"/>
    </source>
</evidence>
<feature type="region of interest" description="Disordered" evidence="5">
    <location>
        <begin position="103"/>
        <end position="158"/>
    </location>
</feature>
<feature type="binding site" evidence="3">
    <location>
        <position position="2158"/>
    </location>
    <ligand>
        <name>Zn(2+)</name>
        <dbReference type="ChEBI" id="CHEBI:29105"/>
        <label>1</label>
    </ligand>
</feature>
<feature type="domain" description="Protein kinase" evidence="6">
    <location>
        <begin position="14"/>
        <end position="437"/>
    </location>
</feature>
<dbReference type="PRINTS" id="PR00387">
    <property type="entry name" value="PDIESTERASE1"/>
</dbReference>
<feature type="binding site" evidence="3">
    <location>
        <position position="2047"/>
    </location>
    <ligand>
        <name>Zn(2+)</name>
        <dbReference type="ChEBI" id="CHEBI:29105"/>
        <label>1</label>
    </ligand>
</feature>
<keyword evidence="9" id="KW-1185">Reference proteome</keyword>
<sequence>MSILSDYAIYIPGYTDIQVIHVNTSTSVVVQRARPISENATGAGEITQGSLPKSVICKGLNTLDDDEDGRMQREYRIMEMIHHSLSGDRDDKESSISLTGAAELTGSSGDLTANMDASPTSATSSSASSPTKRFGTGRRTRRRSGSVTQPPSITGRRADRVVKPVSLVHQEGWTVIIMEDFGGTSLREGVLGGRRKGRRWVSEPGHPPTEHHHHGRPSITNRLLDSILDRNPSLDNSNSSLTSSLSSLNTVDSQSRLSTSSAPKHVIRPTLSEFLSIAIQLAEALQIIHGAGVIHKDINPDNIVMRRMESENGGIEVQVIDFNLADVMDSKFETVMRNYVQGTLEYLSPEQTGRMQRVVDYRTDFYSLGITLWELLVGVPPFTFRDATEYVHAHLAKEIDSPATANPGIPPILCQILIAKTPDNRYQSASGLRHDLMQCLTALQNYRSTHPTPSSTQLTDSEVFEALQNLPASVGSKDYPQRIFIPDRLYGREKELRQLRQAFERVAGQMVGEVAIGEKSKSELILVKGSSGTGKSSLVLDVRDLVEERGGFFVSGKYEESAFQRPFDGFIQGLTQLIRHILTESSEVLEHWSVKLKSTMTGEKARLGCELVPDLELIIGTPESREDSTTPRANLRSRTTSATRAGSAGTSGNHAATSALHTLIATFADVRHPIVMYLDNLQFMDHESQKLLEHILLDNKVTHLLIVGAVRGKQEAGTGTPFSHAMECLTRKVPERIQRLVLEPLTRETVREMLADVLKPAAGDLDALANVICAKTLGNPFHVWEIMQFAEQQGLVSFDDMAEGWVWDVAEIESQTVLCDNVVDLLLRRMQKLPVETLTLLQLAACIGQRFDPVFLASAMDMGLLQVARSLWPAVKEGFLFPVGMVPQQVARNAQPRLSRNLSGVAEGLSASSTPPGSDRMLRRQSHSNIAAVTDYKFCHERIQITALGTVDAPTLKGYHLQIARILRRSLSDAEIDERVHEILNHYNHEAVMEFVTDPEELAFIARLNLAAGTLAFRTSAYQLSRRYCETGLTLLSVSNDPWSAHYNTAFGLHKLLVQVASMEGTYAESERLLKELLLHTSSHDHIIVAGMLGGVYHIQGKFMEILDFTGKELYAAGIIIPVSEEVCKVEAIEELKTFEAMTAGKSSNEIITDVKRDETNDLRHFHAMITMAAGAASNVGLVKRSELLTLKAINFSMRHEFSIESLGDFAFACRVYLTLVPKPDMNRIRWLSQIVRENLPHASPEVRARARLGLAMCGSAYLQSYDQIEENLEKCIVEGKECGLFAIVLYVMFTAPSVELSFGRTLSQIRAVDKKYKPFLERFRGWFLNSWNAILTELDAIASGSEVVVPLTPEVMALGMCRVLIQSIRMMRAIYYDRPNMRETLVTQQKELHILVGQARYRDLYLNQVLIAAHEWDTAPVEKRPELLEEIDYASEQIRIYTEEEPQEQYGKYYLVLAERARITEDVVRATQMYEKAFAHFHTHGFRMHEALTAELHGKFWYARGAKRLARGCLADAVSLWRQWGSEGKARHIVNKYAEIMENVPVVAVTATGGVRTSVVGSVGALAVPGGPSGTSSLTTATGDLHGTSSVDLDLTTMLKVSQSINNDTNLDSLLEKIVHFVVENAGARKGVLVLSEYGKLHIQASGTRTGSSEEVSSVLEGIPIETAPLDKGVPCSMVLYVYRTRDPIILADASADITYSKDPYVRDRHTKSVLCCPIMHQNACTGVVYLENDLQTSAFTQERLELIRSLMSSASIAIENARLTKTNTELTAALKDSTAKRDSTPRYKVESPIRKAMEMLQLIKQQLPAGDAGAIQIDTILRTLASADLYASNIEEMNDEQGRGIDQDTRSWIESSLLQKTPRSKAAAKDMERMFSGGAVAGGVSRLSIDGGVTTGTRTPPSRRTSTPPTGASTAVANQLAASRLKEVTVLNMEEIDEMLERSTTSDFNVLEFARITQGRPLYFLGYHLLEYYGLIEGLHLDEAKVRAFFMQIEGAYHPLPYHNSIHAADVLQTVDLLLLSEESMAVNFTKMEIFSACVASAIHDVDHPGVNNNFLVQTTHPLAIFYNDISVLEFHHASKAFDIAQKPETNIFDGLDNDRFREARKLIVNMVVATDMAQHFTYINKLKSKIAAGALKLEEAADRGLALEIAIKCADLNNPTKPQEQSVQWAMRVMEEFFEQGDREKKLGVPVSKYMDRNDTNIPKCQIGFMDVLVVPLFDAWSGCIQTDFTRLCMENISKNRKFWEDAQEHPEIMPPPPTKKETDIEGTGQVKIVGLPPYTFVVGRRVAPAAGENYITEEEEPQESVERGGCNGFEGDSAGYTDCFYSSTCFTYTYTFAFDKDINTSV</sequence>
<dbReference type="Pfam" id="PF00233">
    <property type="entry name" value="PDEase_I"/>
    <property type="match status" value="1"/>
</dbReference>
<keyword evidence="4" id="KW-0378">Hydrolase</keyword>
<evidence type="ECO:0000259" key="6">
    <source>
        <dbReference type="PROSITE" id="PS50011"/>
    </source>
</evidence>
<dbReference type="InterPro" id="IPR029016">
    <property type="entry name" value="GAF-like_dom_sf"/>
</dbReference>
<evidence type="ECO:0000256" key="2">
    <source>
        <dbReference type="PIRSR" id="PIRSR623088-2"/>
    </source>
</evidence>
<dbReference type="SMART" id="SM00220">
    <property type="entry name" value="S_TKc"/>
    <property type="match status" value="1"/>
</dbReference>
<feature type="compositionally biased region" description="Basic residues" evidence="5">
    <location>
        <begin position="135"/>
        <end position="144"/>
    </location>
</feature>
<evidence type="ECO:0000256" key="5">
    <source>
        <dbReference type="SAM" id="MobiDB-lite"/>
    </source>
</evidence>
<reference evidence="8" key="1">
    <citation type="submission" date="2020-05" db="EMBL/GenBank/DDBJ databases">
        <title>Phylogenomic resolution of chytrid fungi.</title>
        <authorList>
            <person name="Stajich J.E."/>
            <person name="Amses K."/>
            <person name="Simmons R."/>
            <person name="Seto K."/>
            <person name="Myers J."/>
            <person name="Bonds A."/>
            <person name="Quandt C.A."/>
            <person name="Barry K."/>
            <person name="Liu P."/>
            <person name="Grigoriev I."/>
            <person name="Longcore J.E."/>
            <person name="James T.Y."/>
        </authorList>
    </citation>
    <scope>NUCLEOTIDE SEQUENCE</scope>
    <source>
        <strain evidence="8">JEL0318</strain>
    </source>
</reference>
<dbReference type="InterPro" id="IPR036971">
    <property type="entry name" value="PDEase_catalytic_dom_sf"/>
</dbReference>
<dbReference type="PROSITE" id="PS00126">
    <property type="entry name" value="PDEASE_I_1"/>
    <property type="match status" value="1"/>
</dbReference>
<dbReference type="PANTHER" id="PTHR43642">
    <property type="entry name" value="HYBRID SIGNAL TRANSDUCTION HISTIDINE KINASE G"/>
    <property type="match status" value="1"/>
</dbReference>
<dbReference type="Pfam" id="PF13191">
    <property type="entry name" value="AAA_16"/>
    <property type="match status" value="1"/>
</dbReference>
<organism evidence="8 9">
    <name type="scientific">Rhizophlyctis rosea</name>
    <dbReference type="NCBI Taxonomy" id="64517"/>
    <lineage>
        <taxon>Eukaryota</taxon>
        <taxon>Fungi</taxon>
        <taxon>Fungi incertae sedis</taxon>
        <taxon>Chytridiomycota</taxon>
        <taxon>Chytridiomycota incertae sedis</taxon>
        <taxon>Chytridiomycetes</taxon>
        <taxon>Rhizophlyctidales</taxon>
        <taxon>Rhizophlyctidaceae</taxon>
        <taxon>Rhizophlyctis</taxon>
    </lineage>
</organism>
<dbReference type="InterPro" id="IPR003018">
    <property type="entry name" value="GAF"/>
</dbReference>
<dbReference type="GO" id="GO:0004114">
    <property type="term" value="F:3',5'-cyclic-nucleotide phosphodiesterase activity"/>
    <property type="evidence" value="ECO:0007669"/>
    <property type="project" value="InterPro"/>
</dbReference>
<feature type="binding site" evidence="2">
    <location>
        <position position="2209"/>
    </location>
    <ligand>
        <name>AMP</name>
        <dbReference type="ChEBI" id="CHEBI:456215"/>
    </ligand>
</feature>
<feature type="binding site" evidence="3">
    <location>
        <position position="2009"/>
    </location>
    <ligand>
        <name>Zn(2+)</name>
        <dbReference type="ChEBI" id="CHEBI:29105"/>
        <label>1</label>
    </ligand>
</feature>
<dbReference type="SUPFAM" id="SSF55781">
    <property type="entry name" value="GAF domain-like"/>
    <property type="match status" value="1"/>
</dbReference>
<feature type="binding site" evidence="2">
    <location>
        <position position="2047"/>
    </location>
    <ligand>
        <name>AMP</name>
        <dbReference type="ChEBI" id="CHEBI:456215"/>
    </ligand>
</feature>
<feature type="domain" description="PDEase" evidence="7">
    <location>
        <begin position="1930"/>
        <end position="2254"/>
    </location>
</feature>
<feature type="binding site" evidence="3">
    <location>
        <position position="2046"/>
    </location>
    <ligand>
        <name>Zn(2+)</name>
        <dbReference type="ChEBI" id="CHEBI:29105"/>
        <label>1</label>
    </ligand>
</feature>
<evidence type="ECO:0000259" key="7">
    <source>
        <dbReference type="PROSITE" id="PS51845"/>
    </source>
</evidence>
<dbReference type="GO" id="GO:0004672">
    <property type="term" value="F:protein kinase activity"/>
    <property type="evidence" value="ECO:0007669"/>
    <property type="project" value="InterPro"/>
</dbReference>
<evidence type="ECO:0000256" key="4">
    <source>
        <dbReference type="RuleBase" id="RU363067"/>
    </source>
</evidence>
<feature type="compositionally biased region" description="Low complexity" evidence="5">
    <location>
        <begin position="117"/>
        <end position="131"/>
    </location>
</feature>
<dbReference type="InterPro" id="IPR002073">
    <property type="entry name" value="PDEase_catalytic_dom"/>
</dbReference>
<dbReference type="InterPro" id="IPR011009">
    <property type="entry name" value="Kinase-like_dom_sf"/>
</dbReference>
<dbReference type="Gene3D" id="3.40.50.300">
    <property type="entry name" value="P-loop containing nucleotide triphosphate hydrolases"/>
    <property type="match status" value="1"/>
</dbReference>
<dbReference type="Gene3D" id="1.10.1300.10">
    <property type="entry name" value="3'5'-cyclic nucleotide phosphodiesterase, catalytic domain"/>
    <property type="match status" value="1"/>
</dbReference>
<dbReference type="InterPro" id="IPR023088">
    <property type="entry name" value="PDEase"/>
</dbReference>
<dbReference type="InterPro" id="IPR027417">
    <property type="entry name" value="P-loop_NTPase"/>
</dbReference>
<feature type="region of interest" description="Disordered" evidence="5">
    <location>
        <begin position="188"/>
        <end position="218"/>
    </location>
</feature>
<evidence type="ECO:0000313" key="8">
    <source>
        <dbReference type="EMBL" id="KAJ3048670.1"/>
    </source>
</evidence>
<evidence type="ECO:0000256" key="1">
    <source>
        <dbReference type="PIRSR" id="PIRSR623088-1"/>
    </source>
</evidence>
<dbReference type="Pfam" id="PF00069">
    <property type="entry name" value="Pkinase"/>
    <property type="match status" value="1"/>
</dbReference>
<dbReference type="GO" id="GO:0007165">
    <property type="term" value="P:signal transduction"/>
    <property type="evidence" value="ECO:0007669"/>
    <property type="project" value="InterPro"/>
</dbReference>
<dbReference type="GO" id="GO:0046872">
    <property type="term" value="F:metal ion binding"/>
    <property type="evidence" value="ECO:0007669"/>
    <property type="project" value="UniProtKB-KW"/>
</dbReference>
<feature type="binding site" evidence="2">
    <location>
        <position position="2158"/>
    </location>
    <ligand>
        <name>AMP</name>
        <dbReference type="ChEBI" id="CHEBI:456215"/>
    </ligand>
</feature>
<dbReference type="InterPro" id="IPR000719">
    <property type="entry name" value="Prot_kinase_dom"/>
</dbReference>
<accession>A0AAD5SFQ1</accession>
<keyword evidence="3 4" id="KW-0479">Metal-binding</keyword>
<comment type="similarity">
    <text evidence="4">Belongs to the cyclic nucleotide phosphodiesterase family.</text>
</comment>
<dbReference type="PROSITE" id="PS51845">
    <property type="entry name" value="PDEASE_I_2"/>
    <property type="match status" value="1"/>
</dbReference>
<dbReference type="PROSITE" id="PS50011">
    <property type="entry name" value="PROTEIN_KINASE_DOM"/>
    <property type="match status" value="1"/>
</dbReference>
<protein>
    <recommendedName>
        <fullName evidence="4">Phosphodiesterase</fullName>
        <ecNumber evidence="4">3.1.4.-</ecNumber>
    </recommendedName>
</protein>
<comment type="caution">
    <text evidence="8">The sequence shown here is derived from an EMBL/GenBank/DDBJ whole genome shotgun (WGS) entry which is preliminary data.</text>
</comment>
<feature type="compositionally biased region" description="Low complexity" evidence="5">
    <location>
        <begin position="636"/>
        <end position="652"/>
    </location>
</feature>
<feature type="region of interest" description="Disordered" evidence="5">
    <location>
        <begin position="1888"/>
        <end position="1915"/>
    </location>
</feature>
<dbReference type="Proteomes" id="UP001212841">
    <property type="component" value="Unassembled WGS sequence"/>
</dbReference>
<evidence type="ECO:0000313" key="9">
    <source>
        <dbReference type="Proteomes" id="UP001212841"/>
    </source>
</evidence>
<feature type="binding site" evidence="3">
    <location>
        <position position="2047"/>
    </location>
    <ligand>
        <name>Zn(2+)</name>
        <dbReference type="ChEBI" id="CHEBI:29105"/>
        <label>2</label>
    </ligand>
</feature>
<dbReference type="Pfam" id="PF01590">
    <property type="entry name" value="GAF"/>
    <property type="match status" value="1"/>
</dbReference>
<dbReference type="SMART" id="SM00065">
    <property type="entry name" value="GAF"/>
    <property type="match status" value="1"/>
</dbReference>
<dbReference type="Gene3D" id="3.30.450.40">
    <property type="match status" value="1"/>
</dbReference>
<feature type="region of interest" description="Disordered" evidence="5">
    <location>
        <begin position="622"/>
        <end position="653"/>
    </location>
</feature>
<dbReference type="Gene3D" id="1.10.510.10">
    <property type="entry name" value="Transferase(Phosphotransferase) domain 1"/>
    <property type="match status" value="1"/>
</dbReference>
<dbReference type="PANTHER" id="PTHR43642:SF1">
    <property type="entry name" value="HYBRID SIGNAL TRANSDUCTION HISTIDINE KINASE G"/>
    <property type="match status" value="1"/>
</dbReference>
<comment type="cofactor">
    <cofactor evidence="4">
        <name>a divalent metal cation</name>
        <dbReference type="ChEBI" id="CHEBI:60240"/>
    </cofactor>
    <text evidence="4">Binds 2 divalent metal cations per subunit. Site 1 may preferentially bind zinc ions, while site 2 has a preference for magnesium and/or manganese ions.</text>
</comment>
<dbReference type="SUPFAM" id="SSF56112">
    <property type="entry name" value="Protein kinase-like (PK-like)"/>
    <property type="match status" value="1"/>
</dbReference>